<reference evidence="2" key="2">
    <citation type="submission" date="2022-06" db="UniProtKB">
        <authorList>
            <consortium name="EnsemblMetazoa"/>
        </authorList>
    </citation>
    <scope>IDENTIFICATION</scope>
</reference>
<sequence>MCKMFVIAKNEKHVCHNSGTPKEMSKCHPIKPRTVATTSSFKELMQECGVNDEADKEPEEETELLDFSTQLIIEVEKRRPLWDARLPKADRYPQIINRLWMEIINVLNCGSLFTTKQLEKKFGYLKEQYRREKSKLIKPSGAQGGKQLKQWMHFKSLTFLDEVYVQNK</sequence>
<dbReference type="PROSITE" id="PS51029">
    <property type="entry name" value="MADF"/>
    <property type="match status" value="1"/>
</dbReference>
<evidence type="ECO:0000313" key="3">
    <source>
        <dbReference type="Proteomes" id="UP000007819"/>
    </source>
</evidence>
<dbReference type="OrthoDB" id="7701713at2759"/>
<organism evidence="2 3">
    <name type="scientific">Acyrthosiphon pisum</name>
    <name type="common">Pea aphid</name>
    <dbReference type="NCBI Taxonomy" id="7029"/>
    <lineage>
        <taxon>Eukaryota</taxon>
        <taxon>Metazoa</taxon>
        <taxon>Ecdysozoa</taxon>
        <taxon>Arthropoda</taxon>
        <taxon>Hexapoda</taxon>
        <taxon>Insecta</taxon>
        <taxon>Pterygota</taxon>
        <taxon>Neoptera</taxon>
        <taxon>Paraneoptera</taxon>
        <taxon>Hemiptera</taxon>
        <taxon>Sternorrhyncha</taxon>
        <taxon>Aphidomorpha</taxon>
        <taxon>Aphidoidea</taxon>
        <taxon>Aphididae</taxon>
        <taxon>Macrosiphini</taxon>
        <taxon>Acyrthosiphon</taxon>
    </lineage>
</organism>
<keyword evidence="3" id="KW-1185">Reference proteome</keyword>
<evidence type="ECO:0000313" key="2">
    <source>
        <dbReference type="EnsemblMetazoa" id="XP_029348425.1"/>
    </source>
</evidence>
<accession>A0A8R2JX41</accession>
<feature type="domain" description="MADF" evidence="1">
    <location>
        <begin position="70"/>
        <end position="165"/>
    </location>
</feature>
<dbReference type="GO" id="GO:0005634">
    <property type="term" value="C:nucleus"/>
    <property type="evidence" value="ECO:0007669"/>
    <property type="project" value="TreeGrafter"/>
</dbReference>
<dbReference type="InterPro" id="IPR006578">
    <property type="entry name" value="MADF-dom"/>
</dbReference>
<dbReference type="KEGG" id="api:107882505"/>
<dbReference type="InterPro" id="IPR039353">
    <property type="entry name" value="TF_Adf1"/>
</dbReference>
<evidence type="ECO:0000259" key="1">
    <source>
        <dbReference type="PROSITE" id="PS51029"/>
    </source>
</evidence>
<dbReference type="GO" id="GO:0005667">
    <property type="term" value="C:transcription regulator complex"/>
    <property type="evidence" value="ECO:0007669"/>
    <property type="project" value="TreeGrafter"/>
</dbReference>
<dbReference type="GeneID" id="107882505"/>
<dbReference type="EnsemblMetazoa" id="XM_029492565.1">
    <property type="protein sequence ID" value="XP_029348425.1"/>
    <property type="gene ID" value="LOC107882505"/>
</dbReference>
<protein>
    <recommendedName>
        <fullName evidence="1">MADF domain-containing protein</fullName>
    </recommendedName>
</protein>
<dbReference type="SMART" id="SM00595">
    <property type="entry name" value="MADF"/>
    <property type="match status" value="1"/>
</dbReference>
<dbReference type="PANTHER" id="PTHR12243">
    <property type="entry name" value="MADF DOMAIN TRANSCRIPTION FACTOR"/>
    <property type="match status" value="1"/>
</dbReference>
<dbReference type="AlphaFoldDB" id="A0A8R2JX41"/>
<dbReference type="GO" id="GO:0006357">
    <property type="term" value="P:regulation of transcription by RNA polymerase II"/>
    <property type="evidence" value="ECO:0007669"/>
    <property type="project" value="TreeGrafter"/>
</dbReference>
<reference evidence="3" key="1">
    <citation type="submission" date="2010-06" db="EMBL/GenBank/DDBJ databases">
        <authorList>
            <person name="Jiang H."/>
            <person name="Abraham K."/>
            <person name="Ali S."/>
            <person name="Alsbrooks S.L."/>
            <person name="Anim B.N."/>
            <person name="Anosike U.S."/>
            <person name="Attaway T."/>
            <person name="Bandaranaike D.P."/>
            <person name="Battles P.K."/>
            <person name="Bell S.N."/>
            <person name="Bell A.V."/>
            <person name="Beltran B."/>
            <person name="Bickham C."/>
            <person name="Bustamante Y."/>
            <person name="Caleb T."/>
            <person name="Canada A."/>
            <person name="Cardenas V."/>
            <person name="Carter K."/>
            <person name="Chacko J."/>
            <person name="Chandrabose M.N."/>
            <person name="Chavez D."/>
            <person name="Chavez A."/>
            <person name="Chen L."/>
            <person name="Chu H.-S."/>
            <person name="Claassen K.J."/>
            <person name="Cockrell R."/>
            <person name="Collins M."/>
            <person name="Cooper J.A."/>
            <person name="Cree A."/>
            <person name="Curry S.M."/>
            <person name="Da Y."/>
            <person name="Dao M.D."/>
            <person name="Das B."/>
            <person name="Davila M.-L."/>
            <person name="Davy-Carroll L."/>
            <person name="Denson S."/>
            <person name="Dinh H."/>
            <person name="Ebong V.E."/>
            <person name="Edwards J.R."/>
            <person name="Egan A."/>
            <person name="El-Daye J."/>
            <person name="Escobedo L."/>
            <person name="Fernandez S."/>
            <person name="Fernando P.R."/>
            <person name="Flagg N."/>
            <person name="Forbes L.D."/>
            <person name="Fowler R.G."/>
            <person name="Fu Q."/>
            <person name="Gabisi R.A."/>
            <person name="Ganer J."/>
            <person name="Garbino Pronczuk A."/>
            <person name="Garcia R.M."/>
            <person name="Garner T."/>
            <person name="Garrett T.E."/>
            <person name="Gonzalez D.A."/>
            <person name="Hamid H."/>
            <person name="Hawkins E.S."/>
            <person name="Hirani K."/>
            <person name="Hogues M.E."/>
            <person name="Hollins B."/>
            <person name="Hsiao C.-H."/>
            <person name="Jabil R."/>
            <person name="James M.L."/>
            <person name="Jhangiani S.N."/>
            <person name="Johnson B."/>
            <person name="Johnson Q."/>
            <person name="Joshi V."/>
            <person name="Kalu J.B."/>
            <person name="Kam C."/>
            <person name="Kashfia A."/>
            <person name="Keebler J."/>
            <person name="Kisamo H."/>
            <person name="Kovar C.L."/>
            <person name="Lago L.A."/>
            <person name="Lai C.-Y."/>
            <person name="Laidlaw J."/>
            <person name="Lara F."/>
            <person name="Le T.-K."/>
            <person name="Lee S.L."/>
            <person name="Legall F.H."/>
            <person name="Lemon S.J."/>
            <person name="Lewis L.R."/>
            <person name="Li B."/>
            <person name="Liu Y."/>
            <person name="Liu Y.-S."/>
            <person name="Lopez J."/>
            <person name="Lozado R.J."/>
            <person name="Lu J."/>
            <person name="Madu R.C."/>
            <person name="Maheshwari M."/>
            <person name="Maheshwari R."/>
            <person name="Malloy K."/>
            <person name="Martinez E."/>
            <person name="Mathew T."/>
            <person name="Mercado I.C."/>
            <person name="Mercado C."/>
            <person name="Meyer B."/>
            <person name="Montgomery K."/>
            <person name="Morgan M.B."/>
            <person name="Munidasa M."/>
            <person name="Nazareth L.V."/>
            <person name="Nelson J."/>
            <person name="Ng B.M."/>
            <person name="Nguyen N.B."/>
            <person name="Nguyen P.Q."/>
            <person name="Nguyen T."/>
            <person name="Obregon M."/>
            <person name="Okwuonu G.O."/>
            <person name="Onwere C.G."/>
            <person name="Orozco G."/>
            <person name="Parra A."/>
            <person name="Patel S."/>
            <person name="Patil S."/>
            <person name="Perez A."/>
            <person name="Perez Y."/>
            <person name="Pham C."/>
            <person name="Primus E.L."/>
            <person name="Pu L.-L."/>
            <person name="Puazo M."/>
            <person name="Qin X."/>
            <person name="Quiroz J.B."/>
            <person name="Reese J."/>
            <person name="Richards S."/>
            <person name="Rives C.M."/>
            <person name="Robberts R."/>
            <person name="Ruiz S.J."/>
            <person name="Ruiz M.J."/>
            <person name="Santibanez J."/>
            <person name="Schneider B.W."/>
            <person name="Sisson I."/>
            <person name="Smith M."/>
            <person name="Sodergren E."/>
            <person name="Song X.-Z."/>
            <person name="Song B.B."/>
            <person name="Summersgill H."/>
            <person name="Thelus R."/>
            <person name="Thornton R.D."/>
            <person name="Trejos Z.Y."/>
            <person name="Usmani K."/>
            <person name="Vattathil S."/>
            <person name="Villasana D."/>
            <person name="Walker D.L."/>
            <person name="Wang S."/>
            <person name="Wang K."/>
            <person name="White C.S."/>
            <person name="Williams A.C."/>
            <person name="Williamson J."/>
            <person name="Wilson K."/>
            <person name="Woghiren I.O."/>
            <person name="Woodworth J.R."/>
            <person name="Worley K.C."/>
            <person name="Wright R.A."/>
            <person name="Wu W."/>
            <person name="Young L."/>
            <person name="Zhang L."/>
            <person name="Zhang J."/>
            <person name="Zhu Y."/>
            <person name="Muzny D.M."/>
            <person name="Weinstock G."/>
            <person name="Gibbs R.A."/>
        </authorList>
    </citation>
    <scope>NUCLEOTIDE SEQUENCE [LARGE SCALE GENOMIC DNA]</scope>
    <source>
        <strain evidence="3">LSR1</strain>
    </source>
</reference>
<dbReference type="PANTHER" id="PTHR12243:SF63">
    <property type="entry name" value="LD26477P"/>
    <property type="match status" value="1"/>
</dbReference>
<proteinExistence type="predicted"/>
<dbReference type="Pfam" id="PF10545">
    <property type="entry name" value="MADF_DNA_bdg"/>
    <property type="match status" value="1"/>
</dbReference>
<dbReference type="Proteomes" id="UP000007819">
    <property type="component" value="Unassembled WGS sequence"/>
</dbReference>
<dbReference type="RefSeq" id="XP_029348425.1">
    <property type="nucleotide sequence ID" value="XM_029492565.1"/>
</dbReference>
<name>A0A8R2JX41_ACYPI</name>